<reference evidence="4" key="4">
    <citation type="submission" date="2021-02" db="EMBL/GenBank/DDBJ databases">
        <title>Co-localization of colistin and carbapenem -resistance genes on a novel transferable IncHI2 plasmid in Escherichia coli from chicken-origin.</title>
        <authorList>
            <person name="Hoffmann M."/>
            <person name="Balkey M."/>
            <person name="Ronco T."/>
            <person name="Hendriksen R.S."/>
        </authorList>
    </citation>
    <scope>NUCLEOTIDE SEQUENCE</scope>
    <source>
        <strain evidence="4">CFSAN083829</strain>
        <plasmid evidence="4">pCFSAN083829_1</plasmid>
    </source>
</reference>
<organism evidence="3">
    <name type="scientific">Escherichia coli</name>
    <dbReference type="NCBI Taxonomy" id="562"/>
    <lineage>
        <taxon>Bacteria</taxon>
        <taxon>Pseudomonadati</taxon>
        <taxon>Pseudomonadota</taxon>
        <taxon>Gammaproteobacteria</taxon>
        <taxon>Enterobacterales</taxon>
        <taxon>Enterobacteriaceae</taxon>
        <taxon>Escherichia</taxon>
    </lineage>
</organism>
<accession>A0A0A5PPB1</accession>
<feature type="transmembrane region" description="Helical" evidence="1">
    <location>
        <begin position="36"/>
        <end position="56"/>
    </location>
</feature>
<evidence type="ECO:0000313" key="3">
    <source>
        <dbReference type="EMBL" id="CDP90216.1"/>
    </source>
</evidence>
<reference evidence="2" key="2">
    <citation type="submission" date="2015-01" db="EMBL/GenBank/DDBJ databases">
        <title>Establishment of an Ehrlichia FRET-qPCR to investigate the prevalence of ehrlichiosis in ruminants from five Caribbean islands.</title>
        <authorList>
            <person name="Zhang J."/>
        </authorList>
    </citation>
    <scope>NUCLEOTIDE SEQUENCE</scope>
    <source>
        <strain evidence="2">153877-2</strain>
    </source>
</reference>
<name>A0A0A5PPB1_ECOLX</name>
<keyword evidence="1" id="KW-0472">Membrane</keyword>
<reference evidence="3" key="1">
    <citation type="submission" date="2014-04" db="EMBL/GenBank/DDBJ databases">
        <title>Chromosome-mediated blaOXA-48 gene.</title>
        <authorList>
            <person name="Beyrouthy R."/>
            <person name="Bonnet R."/>
        </authorList>
    </citation>
    <scope>NUCLEOTIDE SEQUENCE</scope>
    <source>
        <strain evidence="3">EC15</strain>
    </source>
</reference>
<dbReference type="EMBL" id="KP659189">
    <property type="protein sequence ID" value="AKJ18760.1"/>
    <property type="molecule type" value="Genomic_DNA"/>
</dbReference>
<keyword evidence="1" id="KW-0812">Transmembrane</keyword>
<dbReference type="RefSeq" id="WP_004187411.1">
    <property type="nucleotide sequence ID" value="NZ_AP025039.1"/>
</dbReference>
<evidence type="ECO:0000313" key="5">
    <source>
        <dbReference type="EMBL" id="SPE01783.1"/>
    </source>
</evidence>
<protein>
    <submittedName>
        <fullName evidence="3">Uncharacterized protein</fullName>
    </submittedName>
</protein>
<sequence>MFSIIYHAGAAVLFLVMSLAAGAGLLLHSHEYTTGHFWNMTGLCIVSTLVWIWAVAQAKEAWYISRNIKKGL</sequence>
<keyword evidence="1" id="KW-1133">Transmembrane helix</keyword>
<dbReference type="Proteomes" id="UP000663166">
    <property type="component" value="Plasmid pCFSAN083829_1"/>
</dbReference>
<dbReference type="EMBL" id="LT985279">
    <property type="protein sequence ID" value="SPE01783.1"/>
    <property type="molecule type" value="Genomic_DNA"/>
</dbReference>
<evidence type="ECO:0000256" key="1">
    <source>
        <dbReference type="SAM" id="Phobius"/>
    </source>
</evidence>
<dbReference type="EMBL" id="HG977710">
    <property type="protein sequence ID" value="CDP90216.1"/>
    <property type="molecule type" value="Genomic_DNA"/>
</dbReference>
<reference evidence="5" key="3">
    <citation type="submission" date="2018-02" db="EMBL/GenBank/DDBJ databases">
        <authorList>
            <person name="Cohen D.B."/>
            <person name="Kent A.D."/>
        </authorList>
    </citation>
    <scope>NUCLEOTIDE SEQUENCE</scope>
    <source>
        <strain evidence="5">676</strain>
        <plasmid evidence="5">RCS60_p</plasmid>
    </source>
</reference>
<evidence type="ECO:0000313" key="2">
    <source>
        <dbReference type="EMBL" id="AKJ18760.1"/>
    </source>
</evidence>
<evidence type="ECO:0000313" key="6">
    <source>
        <dbReference type="Proteomes" id="UP000663166"/>
    </source>
</evidence>
<proteinExistence type="predicted"/>
<dbReference type="EMBL" id="CP070394">
    <property type="protein sequence ID" value="QSA00385.1"/>
    <property type="molecule type" value="Genomic_DNA"/>
</dbReference>
<geneLocation type="plasmid" evidence="5">
    <name>RCS60_p</name>
</geneLocation>
<gene>
    <name evidence="4" type="ORF">JNP96_28260</name>
    <name evidence="5" type="ORF">RCS60_P0007</name>
</gene>
<dbReference type="GeneID" id="89551374"/>
<keyword evidence="4" id="KW-0614">Plasmid</keyword>
<geneLocation type="plasmid" evidence="4 6">
    <name>pCFSAN083829_1</name>
</geneLocation>
<dbReference type="AlphaFoldDB" id="A0A0A5PPB1"/>
<evidence type="ECO:0000313" key="4">
    <source>
        <dbReference type="EMBL" id="QSA00385.1"/>
    </source>
</evidence>